<dbReference type="GO" id="GO:0016853">
    <property type="term" value="F:isomerase activity"/>
    <property type="evidence" value="ECO:0007669"/>
    <property type="project" value="UniProtKB-KW"/>
</dbReference>
<evidence type="ECO:0000256" key="1">
    <source>
        <dbReference type="ARBA" id="ARBA00001096"/>
    </source>
</evidence>
<dbReference type="EMBL" id="JBHRYR010000004">
    <property type="protein sequence ID" value="MFC3854066.1"/>
    <property type="molecule type" value="Genomic_DNA"/>
</dbReference>
<keyword evidence="6" id="KW-1185">Reference proteome</keyword>
<dbReference type="EC" id="5.1.3.15" evidence="4"/>
<comment type="catalytic activity">
    <reaction evidence="1">
        <text>alpha-D-glucose 6-phosphate = beta-D-glucose 6-phosphate</text>
        <dbReference type="Rhea" id="RHEA:16249"/>
        <dbReference type="ChEBI" id="CHEBI:58225"/>
        <dbReference type="ChEBI" id="CHEBI:58247"/>
        <dbReference type="EC" id="5.1.3.15"/>
    </reaction>
</comment>
<name>A0ABV8A0Q2_9GAMM</name>
<reference evidence="6" key="1">
    <citation type="journal article" date="2019" name="Int. J. Syst. Evol. Microbiol.">
        <title>The Global Catalogue of Microorganisms (GCM) 10K type strain sequencing project: providing services to taxonomists for standard genome sequencing and annotation.</title>
        <authorList>
            <consortium name="The Broad Institute Genomics Platform"/>
            <consortium name="The Broad Institute Genome Sequencing Center for Infectious Disease"/>
            <person name="Wu L."/>
            <person name="Ma J."/>
        </authorList>
    </citation>
    <scope>NUCLEOTIDE SEQUENCE [LARGE SCALE GENOMIC DNA]</scope>
    <source>
        <strain evidence="6">IBRC 10765</strain>
    </source>
</reference>
<dbReference type="Gene3D" id="2.70.98.10">
    <property type="match status" value="1"/>
</dbReference>
<keyword evidence="3 4" id="KW-0413">Isomerase</keyword>
<dbReference type="PIRSF" id="PIRSF016020">
    <property type="entry name" value="PHexose_mutarotase"/>
    <property type="match status" value="1"/>
</dbReference>
<comment type="caution">
    <text evidence="5">The sequence shown here is derived from an EMBL/GenBank/DDBJ whole genome shotgun (WGS) entry which is preliminary data.</text>
</comment>
<dbReference type="SUPFAM" id="SSF74650">
    <property type="entry name" value="Galactose mutarotase-like"/>
    <property type="match status" value="1"/>
</dbReference>
<evidence type="ECO:0000256" key="4">
    <source>
        <dbReference type="PIRNR" id="PIRNR016020"/>
    </source>
</evidence>
<comment type="similarity">
    <text evidence="2 4">Belongs to the glucose-6-phosphate 1-epimerase family.</text>
</comment>
<dbReference type="PANTHER" id="PTHR11122">
    <property type="entry name" value="APOSPORY-ASSOCIATED PROTEIN C-RELATED"/>
    <property type="match status" value="1"/>
</dbReference>
<gene>
    <name evidence="5" type="ORF">ACFOOG_14580</name>
</gene>
<dbReference type="PANTHER" id="PTHR11122:SF13">
    <property type="entry name" value="GLUCOSE-6-PHOSPHATE 1-EPIMERASE"/>
    <property type="match status" value="1"/>
</dbReference>
<accession>A0ABV8A0Q2</accession>
<evidence type="ECO:0000313" key="6">
    <source>
        <dbReference type="Proteomes" id="UP001595617"/>
    </source>
</evidence>
<sequence>MTDSAATPPLPNGITYDTNAHGRVILTIEHPNVSARIAMTGAHLVSCRPSGEDDLLWMSPVDEQKPGTALRGGIPICWPWFGNDRMGAPAHGVARTADWQLDSVTVEHQQVRVQMSIPPETLNSLLPEERWAVSVEFVLGRSLAVHLTTRNIGNEPQLLSQALHTYLPVSDIASAEIHGLTSVRYLDKLTDEDRPGQPGPLTITQEVDRIYYQYAGPVRLSSAGKKDLAITRNGCSALVVWNPGPEKSTTLSQFPANGYQHMVCLEAANAGPDKRLLAPWESHTISTTVGY</sequence>
<proteinExistence type="inferred from homology"/>
<evidence type="ECO:0000256" key="3">
    <source>
        <dbReference type="ARBA" id="ARBA00023235"/>
    </source>
</evidence>
<dbReference type="InterPro" id="IPR011013">
    <property type="entry name" value="Gal_mutarotase_sf_dom"/>
</dbReference>
<evidence type="ECO:0000256" key="2">
    <source>
        <dbReference type="ARBA" id="ARBA00005866"/>
    </source>
</evidence>
<dbReference type="Pfam" id="PF01263">
    <property type="entry name" value="Aldose_epim"/>
    <property type="match status" value="1"/>
</dbReference>
<dbReference type="InterPro" id="IPR008183">
    <property type="entry name" value="Aldose_1/G6P_1-epimerase"/>
</dbReference>
<dbReference type="InterPro" id="IPR025532">
    <property type="entry name" value="G6P_1-epimerase"/>
</dbReference>
<dbReference type="RefSeq" id="WP_380697967.1">
    <property type="nucleotide sequence ID" value="NZ_JBHRYR010000004.1"/>
</dbReference>
<evidence type="ECO:0000313" key="5">
    <source>
        <dbReference type="EMBL" id="MFC3854066.1"/>
    </source>
</evidence>
<dbReference type="InterPro" id="IPR014718">
    <property type="entry name" value="GH-type_carb-bd"/>
</dbReference>
<dbReference type="Proteomes" id="UP001595617">
    <property type="component" value="Unassembled WGS sequence"/>
</dbReference>
<protein>
    <recommendedName>
        <fullName evidence="4">Putative glucose-6-phosphate 1-epimerase</fullName>
        <ecNumber evidence="4">5.1.3.15</ecNumber>
    </recommendedName>
</protein>
<organism evidence="5 6">
    <name type="scientific">Saccharospirillum mangrovi</name>
    <dbReference type="NCBI Taxonomy" id="2161747"/>
    <lineage>
        <taxon>Bacteria</taxon>
        <taxon>Pseudomonadati</taxon>
        <taxon>Pseudomonadota</taxon>
        <taxon>Gammaproteobacteria</taxon>
        <taxon>Oceanospirillales</taxon>
        <taxon>Saccharospirillaceae</taxon>
        <taxon>Saccharospirillum</taxon>
    </lineage>
</organism>
<dbReference type="CDD" id="cd09020">
    <property type="entry name" value="D-hex-6-P-epi_like"/>
    <property type="match status" value="1"/>
</dbReference>